<evidence type="ECO:0000313" key="2">
    <source>
        <dbReference type="EMBL" id="MBE6833960.1"/>
    </source>
</evidence>
<evidence type="ECO:0000313" key="3">
    <source>
        <dbReference type="Proteomes" id="UP000754750"/>
    </source>
</evidence>
<feature type="domain" description="DUF4368" evidence="1">
    <location>
        <begin position="29"/>
        <end position="83"/>
    </location>
</feature>
<comment type="caution">
    <text evidence="2">The sequence shown here is derived from an EMBL/GenBank/DDBJ whole genome shotgun (WGS) entry which is preliminary data.</text>
</comment>
<dbReference type="AlphaFoldDB" id="A0A928KSY0"/>
<reference evidence="2" key="1">
    <citation type="submission" date="2019-04" db="EMBL/GenBank/DDBJ databases">
        <title>Evolution of Biomass-Degrading Anaerobic Consortia Revealed by Metagenomics.</title>
        <authorList>
            <person name="Peng X."/>
        </authorList>
    </citation>
    <scope>NUCLEOTIDE SEQUENCE</scope>
    <source>
        <strain evidence="2">SIG551</strain>
    </source>
</reference>
<proteinExistence type="predicted"/>
<protein>
    <submittedName>
        <fullName evidence="2">DUF4368 domain-containing protein</fullName>
    </submittedName>
</protein>
<accession>A0A928KSY0</accession>
<name>A0A928KSY0_9FIRM</name>
<dbReference type="EMBL" id="SVNY01000005">
    <property type="protein sequence ID" value="MBE6833960.1"/>
    <property type="molecule type" value="Genomic_DNA"/>
</dbReference>
<dbReference type="InterPro" id="IPR025378">
    <property type="entry name" value="DUF4368"/>
</dbReference>
<organism evidence="2 3">
    <name type="scientific">Faecalispora sporosphaeroides</name>
    <dbReference type="NCBI Taxonomy" id="1549"/>
    <lineage>
        <taxon>Bacteria</taxon>
        <taxon>Bacillati</taxon>
        <taxon>Bacillota</taxon>
        <taxon>Clostridia</taxon>
        <taxon>Eubacteriales</taxon>
        <taxon>Oscillospiraceae</taxon>
        <taxon>Faecalispora</taxon>
    </lineage>
</organism>
<dbReference type="Proteomes" id="UP000754750">
    <property type="component" value="Unassembled WGS sequence"/>
</dbReference>
<dbReference type="Pfam" id="PF14287">
    <property type="entry name" value="DUF4368"/>
    <property type="match status" value="1"/>
</dbReference>
<evidence type="ECO:0000259" key="1">
    <source>
        <dbReference type="Pfam" id="PF14287"/>
    </source>
</evidence>
<sequence length="104" mass="12169">MRKTEVKRGKPLQESRRKAVQESLPIRIVSAFIDKAKQYTKIDELISEVLRLFIERIEVGERTEKWSRTAMQEISIYYRDIGLLDNVIESQTNESTQQKPSEVA</sequence>
<gene>
    <name evidence="2" type="ORF">E7512_10380</name>
</gene>